<dbReference type="AlphaFoldDB" id="A0A5B2WVI4"/>
<dbReference type="RefSeq" id="WP_149853058.1">
    <property type="nucleotide sequence ID" value="NZ_VUOB01000059.1"/>
</dbReference>
<proteinExistence type="predicted"/>
<feature type="region of interest" description="Disordered" evidence="1">
    <location>
        <begin position="76"/>
        <end position="97"/>
    </location>
</feature>
<evidence type="ECO:0000313" key="3">
    <source>
        <dbReference type="Proteomes" id="UP000323454"/>
    </source>
</evidence>
<organism evidence="2 3">
    <name type="scientific">Solihabitans fulvus</name>
    <dbReference type="NCBI Taxonomy" id="1892852"/>
    <lineage>
        <taxon>Bacteria</taxon>
        <taxon>Bacillati</taxon>
        <taxon>Actinomycetota</taxon>
        <taxon>Actinomycetes</taxon>
        <taxon>Pseudonocardiales</taxon>
        <taxon>Pseudonocardiaceae</taxon>
        <taxon>Solihabitans</taxon>
    </lineage>
</organism>
<dbReference type="Proteomes" id="UP000323454">
    <property type="component" value="Unassembled WGS sequence"/>
</dbReference>
<keyword evidence="3" id="KW-1185">Reference proteome</keyword>
<reference evidence="2 3" key="2">
    <citation type="submission" date="2019-09" db="EMBL/GenBank/DDBJ databases">
        <authorList>
            <person name="Jin C."/>
        </authorList>
    </citation>
    <scope>NUCLEOTIDE SEQUENCE [LARGE SCALE GENOMIC DNA]</scope>
    <source>
        <strain evidence="2 3">AN110305</strain>
    </source>
</reference>
<dbReference type="EMBL" id="VUOB01000059">
    <property type="protein sequence ID" value="KAA2254870.1"/>
    <property type="molecule type" value="Genomic_DNA"/>
</dbReference>
<accession>A0A5B2WVI4</accession>
<name>A0A5B2WVI4_9PSEU</name>
<feature type="compositionally biased region" description="Basic residues" evidence="1">
    <location>
        <begin position="88"/>
        <end position="97"/>
    </location>
</feature>
<sequence>MEASPRAHGTYYRCPARTLAPGSLALASHPPAVYLREDVIQDAVDGWLGELFAPKNLDRTVAALVSLLPHLCRRPARTLRRTDEKRRGSASRRRKRS</sequence>
<dbReference type="OrthoDB" id="3701000at2"/>
<gene>
    <name evidence="2" type="ORF">F0L68_29245</name>
</gene>
<comment type="caution">
    <text evidence="2">The sequence shown here is derived from an EMBL/GenBank/DDBJ whole genome shotgun (WGS) entry which is preliminary data.</text>
</comment>
<reference evidence="2 3" key="1">
    <citation type="submission" date="2019-09" db="EMBL/GenBank/DDBJ databases">
        <title>Goodfellowia gen. nov., a new genus of the Pseudonocardineae related to Actinoalloteichus, containing Goodfellowia coeruleoviolacea gen. nov., comb. nov. gen. nov., comb. nov.</title>
        <authorList>
            <person name="Labeda D."/>
        </authorList>
    </citation>
    <scope>NUCLEOTIDE SEQUENCE [LARGE SCALE GENOMIC DNA]</scope>
    <source>
        <strain evidence="2 3">AN110305</strain>
    </source>
</reference>
<evidence type="ECO:0000256" key="1">
    <source>
        <dbReference type="SAM" id="MobiDB-lite"/>
    </source>
</evidence>
<protein>
    <submittedName>
        <fullName evidence="2">Uncharacterized protein</fullName>
    </submittedName>
</protein>
<evidence type="ECO:0000313" key="2">
    <source>
        <dbReference type="EMBL" id="KAA2254870.1"/>
    </source>
</evidence>